<organism evidence="1 2">
    <name type="scientific">Teratosphaeria nubilosa</name>
    <dbReference type="NCBI Taxonomy" id="161662"/>
    <lineage>
        <taxon>Eukaryota</taxon>
        <taxon>Fungi</taxon>
        <taxon>Dikarya</taxon>
        <taxon>Ascomycota</taxon>
        <taxon>Pezizomycotina</taxon>
        <taxon>Dothideomycetes</taxon>
        <taxon>Dothideomycetidae</taxon>
        <taxon>Mycosphaerellales</taxon>
        <taxon>Teratosphaeriaceae</taxon>
        <taxon>Teratosphaeria</taxon>
    </lineage>
</organism>
<evidence type="ECO:0000313" key="1">
    <source>
        <dbReference type="EMBL" id="KAF2770091.1"/>
    </source>
</evidence>
<reference evidence="1" key="1">
    <citation type="journal article" date="2020" name="Stud. Mycol.">
        <title>101 Dothideomycetes genomes: a test case for predicting lifestyles and emergence of pathogens.</title>
        <authorList>
            <person name="Haridas S."/>
            <person name="Albert R."/>
            <person name="Binder M."/>
            <person name="Bloem J."/>
            <person name="Labutti K."/>
            <person name="Salamov A."/>
            <person name="Andreopoulos B."/>
            <person name="Baker S."/>
            <person name="Barry K."/>
            <person name="Bills G."/>
            <person name="Bluhm B."/>
            <person name="Cannon C."/>
            <person name="Castanera R."/>
            <person name="Culley D."/>
            <person name="Daum C."/>
            <person name="Ezra D."/>
            <person name="Gonzalez J."/>
            <person name="Henrissat B."/>
            <person name="Kuo A."/>
            <person name="Liang C."/>
            <person name="Lipzen A."/>
            <person name="Lutzoni F."/>
            <person name="Magnuson J."/>
            <person name="Mondo S."/>
            <person name="Nolan M."/>
            <person name="Ohm R."/>
            <person name="Pangilinan J."/>
            <person name="Park H.-J."/>
            <person name="Ramirez L."/>
            <person name="Alfaro M."/>
            <person name="Sun H."/>
            <person name="Tritt A."/>
            <person name="Yoshinaga Y."/>
            <person name="Zwiers L.-H."/>
            <person name="Turgeon B."/>
            <person name="Goodwin S."/>
            <person name="Spatafora J."/>
            <person name="Crous P."/>
            <person name="Grigoriev I."/>
        </authorList>
    </citation>
    <scope>NUCLEOTIDE SEQUENCE</scope>
    <source>
        <strain evidence="1">CBS 116005</strain>
    </source>
</reference>
<evidence type="ECO:0000313" key="2">
    <source>
        <dbReference type="Proteomes" id="UP000799436"/>
    </source>
</evidence>
<protein>
    <recommendedName>
        <fullName evidence="3">AB hydrolase-1 domain-containing protein</fullName>
    </recommendedName>
</protein>
<dbReference type="SUPFAM" id="SSF53474">
    <property type="entry name" value="alpha/beta-Hydrolases"/>
    <property type="match status" value="1"/>
</dbReference>
<keyword evidence="2" id="KW-1185">Reference proteome</keyword>
<dbReference type="AlphaFoldDB" id="A0A6G1LAX3"/>
<dbReference type="OrthoDB" id="408373at2759"/>
<gene>
    <name evidence="1" type="ORF">EJ03DRAFT_335741</name>
</gene>
<dbReference type="Proteomes" id="UP000799436">
    <property type="component" value="Unassembled WGS sequence"/>
</dbReference>
<dbReference type="Gene3D" id="3.40.50.1820">
    <property type="entry name" value="alpha/beta hydrolase"/>
    <property type="match status" value="1"/>
</dbReference>
<evidence type="ECO:0008006" key="3">
    <source>
        <dbReference type="Google" id="ProtNLM"/>
    </source>
</evidence>
<name>A0A6G1LAX3_9PEZI</name>
<sequence>MLGARQQNRAADPLVSTDLLIPNDTASLVYIDCPLPGSTFYDSLKNDQAVWRFTFHHVEDDLPEGLVSGNERTYLRHFFDRLTVNPWAITPGGGDQDVYVLAYARPGALWAAFKTYREFEGDGRQNRELVQRQGKSGVPTLGLASEHSFNNARHREQLSEFHGDVEVESVSNSAHYVPDKNPE</sequence>
<dbReference type="EMBL" id="ML995828">
    <property type="protein sequence ID" value="KAF2770091.1"/>
    <property type="molecule type" value="Genomic_DNA"/>
</dbReference>
<dbReference type="InterPro" id="IPR029058">
    <property type="entry name" value="AB_hydrolase_fold"/>
</dbReference>
<proteinExistence type="predicted"/>
<accession>A0A6G1LAX3</accession>